<keyword evidence="7" id="KW-1185">Reference proteome</keyword>
<feature type="chain" id="PRO_5035312174" evidence="5">
    <location>
        <begin position="17"/>
        <end position="1027"/>
    </location>
</feature>
<dbReference type="GO" id="GO:0005886">
    <property type="term" value="C:plasma membrane"/>
    <property type="evidence" value="ECO:0007669"/>
    <property type="project" value="TreeGrafter"/>
</dbReference>
<dbReference type="Proteomes" id="UP000719412">
    <property type="component" value="Unassembled WGS sequence"/>
</dbReference>
<gene>
    <name evidence="6" type="ORF">GEV33_010637</name>
</gene>
<dbReference type="Pfam" id="PF13855">
    <property type="entry name" value="LRR_8"/>
    <property type="match status" value="5"/>
</dbReference>
<name>A0A8J6LAE5_TENMO</name>
<evidence type="ECO:0000313" key="7">
    <source>
        <dbReference type="Proteomes" id="UP000719412"/>
    </source>
</evidence>
<feature type="signal peptide" evidence="5">
    <location>
        <begin position="1"/>
        <end position="16"/>
    </location>
</feature>
<sequence length="1027" mass="115049">MHRSFLLFLLVVQALGDGDLCQTCTCTTSDDAHTLTTNCTNRGLHHVPGEWPGKNVTTIRVMFSGNDIPTLEPLALTDAVVEIVLSNCNIQYLRPELFAATKNIKFADLSHNLLLAEEISADKFKGPYNSTSYEPIAIEHLNLAYNKIHSLGKNVFEHMPNLKILNLEGNDFRVIDIHTQLAISSIRKLQSLNLASNELTEMIVTAIEHHENLTELNLSRNLLDFVPAILPTIGKSLEILILDDNPIIEFVSETFSGLPNVIELSVNNLTKLKYVNANTFASMPKLKKLSLSNNVLLKEIDREAFGTNQSIEEFYLNKNDLFRIDYKLLPWSKLHVFEFNDNPLDCSCDLYNISKALPRDITRVENGPYCMDPRSERYTFVYNLKSDICLVKSKYQTQKEFIQYHFSMVKVALIILSVVVMMIAVVAAVLGFIRYRKYQRNMSYPYSQTILYDPILLYLLYCVVVVSCEEIYENSTKICTTCTCSKSDDAQVLTLNCTDRSLTHMWASWPPHNTTIRATFTRNNFTSLQKLPPTDASVEVVFSNCNIQYLYPGVFESTINLMYLDLSYNQLTAGDISSDNFRGPYSGTDPESIALEHLNLAYNKIHTLYKNVFQFLPKLKRLNLEGNDFVVLDVQTQAALGKVPGLLSLNLANNELTEVVPEAIEDLKCLVELDLSKNELDFVPSGLKALGPTLEVLTLDDNPIIELNEESFSDLDHLLQISANNLTKLKHIKSRTFSLTPSLTKLSLRNNPLLQDIDVEAFYSSPSLKEMYLNNNSLTALPYDLLQWSQLDTLEFNNNPLVCTCDLYEIAGALSGDITRNQDGPTCSDPATGQPLQVYSLTRDICEAKPMKAKRRLLRYHFSVPLAGLVAALMMGLFVSVGLGWNRYRRFVQNRNEPFVSHRAPLDKAQRGLRPVALSGAVIVRLSPVHRGPRATADVLRGSIYVDGASEIARCSGQAGPGAATRATNGAFSREETPPHQLSHISRLSRARSAGGLLHSLDLSRTGGDVLHGWRGRKEATEKAPRC</sequence>
<evidence type="ECO:0000313" key="6">
    <source>
        <dbReference type="EMBL" id="KAH0812153.1"/>
    </source>
</evidence>
<comment type="caution">
    <text evidence="6">The sequence shown here is derived from an EMBL/GenBank/DDBJ whole genome shotgun (WGS) entry which is preliminary data.</text>
</comment>
<reference evidence="6" key="1">
    <citation type="journal article" date="2020" name="J Insects Food Feed">
        <title>The yellow mealworm (Tenebrio molitor) genome: a resource for the emerging insects as food and feed industry.</title>
        <authorList>
            <person name="Eriksson T."/>
            <person name="Andere A."/>
            <person name="Kelstrup H."/>
            <person name="Emery V."/>
            <person name="Picard C."/>
        </authorList>
    </citation>
    <scope>NUCLEOTIDE SEQUENCE</scope>
    <source>
        <strain evidence="6">Stoneville</strain>
        <tissue evidence="6">Whole head</tissue>
    </source>
</reference>
<evidence type="ECO:0000256" key="1">
    <source>
        <dbReference type="ARBA" id="ARBA00022614"/>
    </source>
</evidence>
<proteinExistence type="predicted"/>
<reference evidence="6" key="2">
    <citation type="submission" date="2021-08" db="EMBL/GenBank/DDBJ databases">
        <authorList>
            <person name="Eriksson T."/>
        </authorList>
    </citation>
    <scope>NUCLEOTIDE SEQUENCE</scope>
    <source>
        <strain evidence="6">Stoneville</strain>
        <tissue evidence="6">Whole head</tissue>
    </source>
</reference>
<keyword evidence="1" id="KW-0433">Leucine-rich repeat</keyword>
<dbReference type="SMART" id="SM00369">
    <property type="entry name" value="LRR_TYP"/>
    <property type="match status" value="13"/>
</dbReference>
<keyword evidence="4" id="KW-1133">Transmembrane helix</keyword>
<feature type="transmembrane region" description="Helical" evidence="4">
    <location>
        <begin position="411"/>
        <end position="433"/>
    </location>
</feature>
<dbReference type="PANTHER" id="PTHR24369:SF210">
    <property type="entry name" value="CHAOPTIN-RELATED"/>
    <property type="match status" value="1"/>
</dbReference>
<evidence type="ECO:0000256" key="4">
    <source>
        <dbReference type="SAM" id="Phobius"/>
    </source>
</evidence>
<dbReference type="InterPro" id="IPR050541">
    <property type="entry name" value="LRR_TM_domain-containing"/>
</dbReference>
<dbReference type="InterPro" id="IPR032675">
    <property type="entry name" value="LRR_dom_sf"/>
</dbReference>
<dbReference type="SUPFAM" id="SSF52058">
    <property type="entry name" value="L domain-like"/>
    <property type="match status" value="2"/>
</dbReference>
<dbReference type="EMBL" id="JABDTM020026251">
    <property type="protein sequence ID" value="KAH0812153.1"/>
    <property type="molecule type" value="Genomic_DNA"/>
</dbReference>
<keyword evidence="2 5" id="KW-0732">Signal</keyword>
<feature type="transmembrane region" description="Helical" evidence="4">
    <location>
        <begin position="862"/>
        <end position="885"/>
    </location>
</feature>
<keyword evidence="4" id="KW-0812">Transmembrane</keyword>
<evidence type="ECO:0000256" key="2">
    <source>
        <dbReference type="ARBA" id="ARBA00022729"/>
    </source>
</evidence>
<accession>A0A8J6LAE5</accession>
<evidence type="ECO:0000256" key="3">
    <source>
        <dbReference type="ARBA" id="ARBA00022737"/>
    </source>
</evidence>
<feature type="transmembrane region" description="Helical" evidence="4">
    <location>
        <begin position="454"/>
        <end position="472"/>
    </location>
</feature>
<keyword evidence="3" id="KW-0677">Repeat</keyword>
<organism evidence="6 7">
    <name type="scientific">Tenebrio molitor</name>
    <name type="common">Yellow mealworm beetle</name>
    <dbReference type="NCBI Taxonomy" id="7067"/>
    <lineage>
        <taxon>Eukaryota</taxon>
        <taxon>Metazoa</taxon>
        <taxon>Ecdysozoa</taxon>
        <taxon>Arthropoda</taxon>
        <taxon>Hexapoda</taxon>
        <taxon>Insecta</taxon>
        <taxon>Pterygota</taxon>
        <taxon>Neoptera</taxon>
        <taxon>Endopterygota</taxon>
        <taxon>Coleoptera</taxon>
        <taxon>Polyphaga</taxon>
        <taxon>Cucujiformia</taxon>
        <taxon>Tenebrionidae</taxon>
        <taxon>Tenebrio</taxon>
    </lineage>
</organism>
<dbReference type="InterPro" id="IPR003591">
    <property type="entry name" value="Leu-rich_rpt_typical-subtyp"/>
</dbReference>
<dbReference type="InterPro" id="IPR001611">
    <property type="entry name" value="Leu-rich_rpt"/>
</dbReference>
<dbReference type="PANTHER" id="PTHR24369">
    <property type="entry name" value="ANTIGEN BSP, PUTATIVE-RELATED"/>
    <property type="match status" value="1"/>
</dbReference>
<keyword evidence="4" id="KW-0472">Membrane</keyword>
<dbReference type="AlphaFoldDB" id="A0A8J6LAE5"/>
<evidence type="ECO:0000256" key="5">
    <source>
        <dbReference type="SAM" id="SignalP"/>
    </source>
</evidence>
<protein>
    <submittedName>
        <fullName evidence="6">Uncharacterized protein</fullName>
    </submittedName>
</protein>
<dbReference type="Gene3D" id="3.80.10.10">
    <property type="entry name" value="Ribonuclease Inhibitor"/>
    <property type="match status" value="5"/>
</dbReference>